<dbReference type="Proteomes" id="UP000536835">
    <property type="component" value="Unassembled WGS sequence"/>
</dbReference>
<dbReference type="PROSITE" id="PS51257">
    <property type="entry name" value="PROKAR_LIPOPROTEIN"/>
    <property type="match status" value="1"/>
</dbReference>
<name>A0A7Y3RKR0_9PROT</name>
<evidence type="ECO:0008006" key="4">
    <source>
        <dbReference type="Google" id="ProtNLM"/>
    </source>
</evidence>
<keyword evidence="1" id="KW-0732">Signal</keyword>
<sequence length="227" mass="22829">MKRIIGALAAISMLSVAPAYAAVSSTCGGSSCTLTELISGETITIDGVTFSISDFFDTSSVALDTDVITVTGSSEPGKASLKFEATPALTVMGDLDFLGADFTLGAVVDMMSPATITGASLEAGADDLAISGPGVSSALFDVDGSFLEVFDDSDFGELLSSATALGGVSMISALGSIGLFGLDSSSTASLTGFTFALDLDGVPEIPVPAALPLFLAGLAIIRRRRTT</sequence>
<dbReference type="InterPro" id="IPR017756">
    <property type="entry name" value="TM_Gly-Cys-Arg_CS"/>
</dbReference>
<feature type="signal peptide" evidence="1">
    <location>
        <begin position="1"/>
        <end position="21"/>
    </location>
</feature>
<feature type="chain" id="PRO_5031048817" description="VPLPA-CTERM sorting domain-containing protein" evidence="1">
    <location>
        <begin position="22"/>
        <end position="227"/>
    </location>
</feature>
<evidence type="ECO:0000313" key="2">
    <source>
        <dbReference type="EMBL" id="NNU15868.1"/>
    </source>
</evidence>
<reference evidence="2 3" key="1">
    <citation type="submission" date="2020-05" db="EMBL/GenBank/DDBJ databases">
        <title>Parvularcula mediterraneae sp. nov., isolated from polypropylene straw from shallow seawater of the seashore of Laganas in Zakynthos island, Greece.</title>
        <authorList>
            <person name="Szabo I."/>
            <person name="Al-Omari J."/>
            <person name="Rado J."/>
            <person name="Szerdahelyi G.S."/>
        </authorList>
    </citation>
    <scope>NUCLEOTIDE SEQUENCE [LARGE SCALE GENOMIC DNA]</scope>
    <source>
        <strain evidence="2 3">ZS-1/3</strain>
    </source>
</reference>
<keyword evidence="3" id="KW-1185">Reference proteome</keyword>
<dbReference type="AlphaFoldDB" id="A0A7Y3RKR0"/>
<evidence type="ECO:0000256" key="1">
    <source>
        <dbReference type="SAM" id="SignalP"/>
    </source>
</evidence>
<dbReference type="EMBL" id="JABFCX010000002">
    <property type="protein sequence ID" value="NNU15868.1"/>
    <property type="molecule type" value="Genomic_DNA"/>
</dbReference>
<comment type="caution">
    <text evidence="2">The sequence shown here is derived from an EMBL/GenBank/DDBJ whole genome shotgun (WGS) entry which is preliminary data.</text>
</comment>
<dbReference type="NCBIfam" id="TIGR03382">
    <property type="entry name" value="GC_trans_RRR"/>
    <property type="match status" value="1"/>
</dbReference>
<protein>
    <recommendedName>
        <fullName evidence="4">VPLPA-CTERM sorting domain-containing protein</fullName>
    </recommendedName>
</protein>
<evidence type="ECO:0000313" key="3">
    <source>
        <dbReference type="Proteomes" id="UP000536835"/>
    </source>
</evidence>
<gene>
    <name evidence="2" type="ORF">HK107_05975</name>
</gene>
<proteinExistence type="predicted"/>
<organism evidence="2 3">
    <name type="scientific">Parvularcula mediterranea</name>
    <dbReference type="NCBI Taxonomy" id="2732508"/>
    <lineage>
        <taxon>Bacteria</taxon>
        <taxon>Pseudomonadati</taxon>
        <taxon>Pseudomonadota</taxon>
        <taxon>Alphaproteobacteria</taxon>
        <taxon>Parvularculales</taxon>
        <taxon>Parvularculaceae</taxon>
        <taxon>Parvularcula</taxon>
    </lineage>
</organism>
<accession>A0A7Y3RKR0</accession>